<dbReference type="Proteomes" id="UP001141259">
    <property type="component" value="Unassembled WGS sequence"/>
</dbReference>
<evidence type="ECO:0000313" key="1">
    <source>
        <dbReference type="EMBL" id="MCS7475776.1"/>
    </source>
</evidence>
<gene>
    <name evidence="1" type="ORF">NZH93_02845</name>
</gene>
<sequence>MFRALLEALDSSTRSLGPFSDVDHAWTVLADAEAVAPEVVEAVLMHPAVGVWSSRVLRNACGAADDSTPLWSEVGVLHAIAGACAVRCGLVATLPVPVVHGAVTLPTVGQFRLPQDSFPVGHAELRASPDGAVLTAFGSRVSITTLDRGFRPARTHRSTADGRSLDVVLDDQDPYREFSGLAPPSPLDGVEVDEWRKLLDEAWRLLVRWHPGYAAELSAGLTALIPIDAALQVVASSSSAAFGGIALSPKRSATELAEALVHEVQHSKLNALSDLVRLHDGPDPSVRYAGWRDDPRPVVGALHGIYAFVSVVEFWHVQRGLVPEPHSRRADLTFALRARQVRRAVDDLRGAAGLTDLGRRFVAGVSVRLAACETADVPEDVTAAVTGLLEDHYATWRLRHVRPRPADVAVLVERWSAGLAPSSPLSVAGDVVASRERGETGRAALLKALVLDPDRRERMAGAVGPDARYALGDRAGAAAGYLRHLRSNPDGGDAWVGLGMALRSPALLTRPEVARAVHDAVLTRTGTPPDPTRLAAWLDPAVPHPAAQATARR</sequence>
<dbReference type="AlphaFoldDB" id="A0A9X2VFP8"/>
<comment type="caution">
    <text evidence="1">The sequence shown here is derived from an EMBL/GenBank/DDBJ whole genome shotgun (WGS) entry which is preliminary data.</text>
</comment>
<reference evidence="1" key="1">
    <citation type="submission" date="2022-08" db="EMBL/GenBank/DDBJ databases">
        <authorList>
            <person name="Tistechok S."/>
            <person name="Samborskyy M."/>
            <person name="Roman I."/>
        </authorList>
    </citation>
    <scope>NUCLEOTIDE SEQUENCE</scope>
    <source>
        <strain evidence="1">DSM 103496</strain>
    </source>
</reference>
<accession>A0A9X2VFP8</accession>
<dbReference type="EMBL" id="JANYMP010000001">
    <property type="protein sequence ID" value="MCS7475776.1"/>
    <property type="molecule type" value="Genomic_DNA"/>
</dbReference>
<keyword evidence="2" id="KW-1185">Reference proteome</keyword>
<dbReference type="RefSeq" id="WP_259621280.1">
    <property type="nucleotide sequence ID" value="NZ_JANYMP010000001.1"/>
</dbReference>
<dbReference type="NCBIfam" id="TIGR04267">
    <property type="entry name" value="mod_HExxH"/>
    <property type="match status" value="1"/>
</dbReference>
<proteinExistence type="predicted"/>
<dbReference type="InterPro" id="IPR026337">
    <property type="entry name" value="AKG_HExxH"/>
</dbReference>
<evidence type="ECO:0000313" key="2">
    <source>
        <dbReference type="Proteomes" id="UP001141259"/>
    </source>
</evidence>
<name>A0A9X2VFP8_9PSEU</name>
<organism evidence="1 2">
    <name type="scientific">Umezawaea endophytica</name>
    <dbReference type="NCBI Taxonomy" id="1654476"/>
    <lineage>
        <taxon>Bacteria</taxon>
        <taxon>Bacillati</taxon>
        <taxon>Actinomycetota</taxon>
        <taxon>Actinomycetes</taxon>
        <taxon>Pseudonocardiales</taxon>
        <taxon>Pseudonocardiaceae</taxon>
        <taxon>Umezawaea</taxon>
    </lineage>
</organism>
<protein>
    <submittedName>
        <fullName evidence="1">HEXXH motif domain-containing protein</fullName>
    </submittedName>
</protein>